<reference evidence="1 2" key="1">
    <citation type="submission" date="2019-07" db="EMBL/GenBank/DDBJ databases">
        <title>Whole genome shotgun sequence of Chryseobacterium hagamense NBRC 105253.</title>
        <authorList>
            <person name="Hosoyama A."/>
            <person name="Uohara A."/>
            <person name="Ohji S."/>
            <person name="Ichikawa N."/>
        </authorList>
    </citation>
    <scope>NUCLEOTIDE SEQUENCE [LARGE SCALE GENOMIC DNA]</scope>
    <source>
        <strain evidence="1 2">NBRC 105253</strain>
    </source>
</reference>
<evidence type="ECO:0000313" key="2">
    <source>
        <dbReference type="Proteomes" id="UP000321863"/>
    </source>
</evidence>
<proteinExistence type="predicted"/>
<organism evidence="1 2">
    <name type="scientific">Chryseobacterium hagamense</name>
    <dbReference type="NCBI Taxonomy" id="395935"/>
    <lineage>
        <taxon>Bacteria</taxon>
        <taxon>Pseudomonadati</taxon>
        <taxon>Bacteroidota</taxon>
        <taxon>Flavobacteriia</taxon>
        <taxon>Flavobacteriales</taxon>
        <taxon>Weeksellaceae</taxon>
        <taxon>Chryseobacterium group</taxon>
        <taxon>Chryseobacterium</taxon>
    </lineage>
</organism>
<dbReference type="RefSeq" id="WP_146941178.1">
    <property type="nucleotide sequence ID" value="NZ_BJYJ01000008.1"/>
</dbReference>
<dbReference type="EMBL" id="BJYJ01000008">
    <property type="protein sequence ID" value="GEN76257.1"/>
    <property type="molecule type" value="Genomic_DNA"/>
</dbReference>
<evidence type="ECO:0000313" key="1">
    <source>
        <dbReference type="EMBL" id="GEN76257.1"/>
    </source>
</evidence>
<gene>
    <name evidence="1" type="ORF">CHA01nite_19970</name>
</gene>
<dbReference type="AlphaFoldDB" id="A0A511YM33"/>
<accession>A0A511YM33</accession>
<sequence>MKLPTKTAILICFLLVINSCKKNSREYEILNDFIETNKIEITCLQDEPFCFKNLYLSELEEKALDINLKNDVFCNEKIDLSKLYVIKINKKMCKSKISFPIYSNDKKYVYIILSHYYNNKVNFYESTILYKLEKIKSHWKIIDEYKSVTQS</sequence>
<dbReference type="Proteomes" id="UP000321863">
    <property type="component" value="Unassembled WGS sequence"/>
</dbReference>
<comment type="caution">
    <text evidence="1">The sequence shown here is derived from an EMBL/GenBank/DDBJ whole genome shotgun (WGS) entry which is preliminary data.</text>
</comment>
<name>A0A511YM33_9FLAO</name>
<protein>
    <submittedName>
        <fullName evidence="1">Uncharacterized protein</fullName>
    </submittedName>
</protein>
<keyword evidence="2" id="KW-1185">Reference proteome</keyword>